<dbReference type="Pfam" id="PF02706">
    <property type="entry name" value="Wzz"/>
    <property type="match status" value="1"/>
</dbReference>
<dbReference type="RefSeq" id="WP_156719276.1">
    <property type="nucleotide sequence ID" value="NZ_CACRUF010000016.1"/>
</dbReference>
<dbReference type="InterPro" id="IPR050445">
    <property type="entry name" value="Bact_polysacc_biosynth/exp"/>
</dbReference>
<dbReference type="EMBL" id="CACRUF010000016">
    <property type="protein sequence ID" value="VYT86377.1"/>
    <property type="molecule type" value="Genomic_DNA"/>
</dbReference>
<proteinExistence type="inferred from homology"/>
<dbReference type="InterPro" id="IPR032807">
    <property type="entry name" value="GNVR"/>
</dbReference>
<feature type="domain" description="Polysaccharide chain length determinant N-terminal" evidence="9">
    <location>
        <begin position="5"/>
        <end position="95"/>
    </location>
</feature>
<evidence type="ECO:0000259" key="9">
    <source>
        <dbReference type="Pfam" id="PF02706"/>
    </source>
</evidence>
<accession>A0A6N3A7P0</accession>
<gene>
    <name evidence="11" type="primary">ptk</name>
    <name evidence="11" type="ORF">VDLFYP95_00910</name>
</gene>
<evidence type="ECO:0000256" key="2">
    <source>
        <dbReference type="ARBA" id="ARBA00006683"/>
    </source>
</evidence>
<dbReference type="Pfam" id="PF13807">
    <property type="entry name" value="GNVR"/>
    <property type="match status" value="1"/>
</dbReference>
<feature type="coiled-coil region" evidence="7">
    <location>
        <begin position="167"/>
        <end position="201"/>
    </location>
</feature>
<keyword evidence="6 8" id="KW-0472">Membrane</keyword>
<keyword evidence="11" id="KW-0808">Transferase</keyword>
<comment type="subcellular location">
    <subcellularLocation>
        <location evidence="1">Cell membrane</location>
        <topology evidence="1">Multi-pass membrane protein</topology>
    </subcellularLocation>
</comment>
<evidence type="ECO:0000256" key="7">
    <source>
        <dbReference type="SAM" id="Coils"/>
    </source>
</evidence>
<dbReference type="EC" id="2.7.10.-" evidence="11"/>
<comment type="similarity">
    <text evidence="2">Belongs to the CpsC/CapA family.</text>
</comment>
<dbReference type="PANTHER" id="PTHR32309">
    <property type="entry name" value="TYROSINE-PROTEIN KINASE"/>
    <property type="match status" value="1"/>
</dbReference>
<keyword evidence="4 8" id="KW-0812">Transmembrane</keyword>
<keyword evidence="7" id="KW-0175">Coiled coil</keyword>
<evidence type="ECO:0000256" key="5">
    <source>
        <dbReference type="ARBA" id="ARBA00022989"/>
    </source>
</evidence>
<evidence type="ECO:0000256" key="3">
    <source>
        <dbReference type="ARBA" id="ARBA00022475"/>
    </source>
</evidence>
<evidence type="ECO:0000256" key="1">
    <source>
        <dbReference type="ARBA" id="ARBA00004651"/>
    </source>
</evidence>
<evidence type="ECO:0000256" key="6">
    <source>
        <dbReference type="ARBA" id="ARBA00023136"/>
    </source>
</evidence>
<keyword evidence="11" id="KW-0418">Kinase</keyword>
<dbReference type="AlphaFoldDB" id="A0A6N3A7P0"/>
<name>A0A6N3A7P0_9FIRM</name>
<protein>
    <submittedName>
        <fullName evidence="11">Tyrosine-protein kinase ptk</fullName>
        <ecNumber evidence="11">2.7.10.-</ecNumber>
    </submittedName>
</protein>
<sequence>MEQIIDLKEVGRVLVKRRRKIINITVACIVLGGAYGLLAPSTYQSTSMLRIKQSQGLSNSVLSSTNGYSDSMARQLMNTDAEILKSRNVVEPVIAAIEDPEGTGKAPTYEEFVKTRIETKPYKETELLQVSVTGKSPEQAQEANQLLIDTFLKRLADISHVEQRTTREFLQKRVVTAKEELEQAEKKLQQFQVDNKVYSTADQMKGLTDKITLIDREKAQNQLDLETAQAALGSINEQLGSAGKSIADSATVQAYKGQLADLEARKASYVGKYTDEHPAMKEINQQIEEAKSGLNAEINAIASQQAPSSNSAQQGLLADKFRNEAALAVAQGKESTLANLDKENEEAMKNLPEKERGYIQAKRDVDVAQDIYEMLSKRLEEAKVAEVMVPNEVQIVDAPTLPEKAIAPRKILILLGSAILGIILGCLYTLGQFFYNRKVQSVQEINDILGIENLGVIPNHEEKEYEEPSNRIVALWRKVRG</sequence>
<feature type="transmembrane region" description="Helical" evidence="8">
    <location>
        <begin position="21"/>
        <end position="38"/>
    </location>
</feature>
<keyword evidence="3" id="KW-1003">Cell membrane</keyword>
<keyword evidence="5 8" id="KW-1133">Transmembrane helix</keyword>
<feature type="domain" description="Tyrosine-protein kinase G-rich" evidence="10">
    <location>
        <begin position="355"/>
        <end position="430"/>
    </location>
</feature>
<dbReference type="InterPro" id="IPR003856">
    <property type="entry name" value="LPS_length_determ_N"/>
</dbReference>
<feature type="coiled-coil region" evidence="7">
    <location>
        <begin position="330"/>
        <end position="357"/>
    </location>
</feature>
<dbReference type="GO" id="GO:0004713">
    <property type="term" value="F:protein tyrosine kinase activity"/>
    <property type="evidence" value="ECO:0007669"/>
    <property type="project" value="TreeGrafter"/>
</dbReference>
<evidence type="ECO:0000259" key="10">
    <source>
        <dbReference type="Pfam" id="PF13807"/>
    </source>
</evidence>
<organism evidence="11">
    <name type="scientific">Veillonella dispar</name>
    <dbReference type="NCBI Taxonomy" id="39778"/>
    <lineage>
        <taxon>Bacteria</taxon>
        <taxon>Bacillati</taxon>
        <taxon>Bacillota</taxon>
        <taxon>Negativicutes</taxon>
        <taxon>Veillonellales</taxon>
        <taxon>Veillonellaceae</taxon>
        <taxon>Veillonella</taxon>
    </lineage>
</organism>
<dbReference type="GO" id="GO:0005886">
    <property type="term" value="C:plasma membrane"/>
    <property type="evidence" value="ECO:0007669"/>
    <property type="project" value="UniProtKB-SubCell"/>
</dbReference>
<evidence type="ECO:0000313" key="11">
    <source>
        <dbReference type="EMBL" id="VYT86377.1"/>
    </source>
</evidence>
<dbReference type="PANTHER" id="PTHR32309:SF13">
    <property type="entry name" value="FERRIC ENTEROBACTIN TRANSPORT PROTEIN FEPE"/>
    <property type="match status" value="1"/>
</dbReference>
<evidence type="ECO:0000256" key="4">
    <source>
        <dbReference type="ARBA" id="ARBA00022692"/>
    </source>
</evidence>
<evidence type="ECO:0000256" key="8">
    <source>
        <dbReference type="SAM" id="Phobius"/>
    </source>
</evidence>
<reference evidence="11" key="1">
    <citation type="submission" date="2019-11" db="EMBL/GenBank/DDBJ databases">
        <authorList>
            <person name="Feng L."/>
        </authorList>
    </citation>
    <scope>NUCLEOTIDE SEQUENCE</scope>
    <source>
        <strain evidence="11">VdisparLFYP95</strain>
    </source>
</reference>
<feature type="transmembrane region" description="Helical" evidence="8">
    <location>
        <begin position="411"/>
        <end position="430"/>
    </location>
</feature>